<feature type="transmembrane region" description="Helical" evidence="5">
    <location>
        <begin position="277"/>
        <end position="299"/>
    </location>
</feature>
<dbReference type="EMBL" id="CAMPGE010010295">
    <property type="protein sequence ID" value="CAI2369143.1"/>
    <property type="molecule type" value="Genomic_DNA"/>
</dbReference>
<evidence type="ECO:0000256" key="1">
    <source>
        <dbReference type="ARBA" id="ARBA00004141"/>
    </source>
</evidence>
<dbReference type="Pfam" id="PF04142">
    <property type="entry name" value="Nuc_sug_transp"/>
    <property type="match status" value="1"/>
</dbReference>
<evidence type="ECO:0000313" key="6">
    <source>
        <dbReference type="EMBL" id="CAI2369143.1"/>
    </source>
</evidence>
<feature type="transmembrane region" description="Helical" evidence="5">
    <location>
        <begin position="9"/>
        <end position="30"/>
    </location>
</feature>
<dbReference type="Proteomes" id="UP001295684">
    <property type="component" value="Unassembled WGS sequence"/>
</dbReference>
<feature type="transmembrane region" description="Helical" evidence="5">
    <location>
        <begin position="159"/>
        <end position="179"/>
    </location>
</feature>
<feature type="transmembrane region" description="Helical" evidence="5">
    <location>
        <begin position="191"/>
        <end position="211"/>
    </location>
</feature>
<protein>
    <submittedName>
        <fullName evidence="6">Uncharacterized protein</fullName>
    </submittedName>
</protein>
<dbReference type="SUPFAM" id="SSF103481">
    <property type="entry name" value="Multidrug resistance efflux transporter EmrE"/>
    <property type="match status" value="1"/>
</dbReference>
<feature type="transmembrane region" description="Helical" evidence="5">
    <location>
        <begin position="334"/>
        <end position="352"/>
    </location>
</feature>
<keyword evidence="3 5" id="KW-1133">Transmembrane helix</keyword>
<dbReference type="AlphaFoldDB" id="A0AAD1UGV5"/>
<dbReference type="GO" id="GO:0015165">
    <property type="term" value="F:pyrimidine nucleotide-sugar transmembrane transporter activity"/>
    <property type="evidence" value="ECO:0007669"/>
    <property type="project" value="InterPro"/>
</dbReference>
<evidence type="ECO:0000256" key="5">
    <source>
        <dbReference type="SAM" id="Phobius"/>
    </source>
</evidence>
<feature type="transmembrane region" description="Helical" evidence="5">
    <location>
        <begin position="102"/>
        <end position="127"/>
    </location>
</feature>
<name>A0AAD1UGV5_EUPCR</name>
<comment type="subcellular location">
    <subcellularLocation>
        <location evidence="1">Membrane</location>
        <topology evidence="1">Multi-pass membrane protein</topology>
    </subcellularLocation>
</comment>
<evidence type="ECO:0000256" key="4">
    <source>
        <dbReference type="ARBA" id="ARBA00023136"/>
    </source>
</evidence>
<dbReference type="GO" id="GO:0000139">
    <property type="term" value="C:Golgi membrane"/>
    <property type="evidence" value="ECO:0007669"/>
    <property type="project" value="InterPro"/>
</dbReference>
<organism evidence="6 7">
    <name type="scientific">Euplotes crassus</name>
    <dbReference type="NCBI Taxonomy" id="5936"/>
    <lineage>
        <taxon>Eukaryota</taxon>
        <taxon>Sar</taxon>
        <taxon>Alveolata</taxon>
        <taxon>Ciliophora</taxon>
        <taxon>Intramacronucleata</taxon>
        <taxon>Spirotrichea</taxon>
        <taxon>Hypotrichia</taxon>
        <taxon>Euplotida</taxon>
        <taxon>Euplotidae</taxon>
        <taxon>Moneuplotes</taxon>
    </lineage>
</organism>
<dbReference type="InterPro" id="IPR037185">
    <property type="entry name" value="EmrE-like"/>
</dbReference>
<feature type="transmembrane region" description="Helical" evidence="5">
    <location>
        <begin position="50"/>
        <end position="71"/>
    </location>
</feature>
<keyword evidence="7" id="KW-1185">Reference proteome</keyword>
<reference evidence="6" key="1">
    <citation type="submission" date="2023-07" db="EMBL/GenBank/DDBJ databases">
        <authorList>
            <consortium name="AG Swart"/>
            <person name="Singh M."/>
            <person name="Singh A."/>
            <person name="Seah K."/>
            <person name="Emmerich C."/>
        </authorList>
    </citation>
    <scope>NUCLEOTIDE SEQUENCE</scope>
    <source>
        <strain evidence="6">DP1</strain>
    </source>
</reference>
<dbReference type="PANTHER" id="PTHR13146">
    <property type="match status" value="1"/>
</dbReference>
<keyword evidence="2 5" id="KW-0812">Transmembrane</keyword>
<feature type="transmembrane region" description="Helical" evidence="5">
    <location>
        <begin position="232"/>
        <end position="249"/>
    </location>
</feature>
<evidence type="ECO:0000256" key="2">
    <source>
        <dbReference type="ARBA" id="ARBA00022692"/>
    </source>
</evidence>
<comment type="caution">
    <text evidence="6">The sequence shown here is derived from an EMBL/GenBank/DDBJ whole genome shotgun (WGS) entry which is preliminary data.</text>
</comment>
<keyword evidence="4 5" id="KW-0472">Membrane</keyword>
<evidence type="ECO:0000256" key="3">
    <source>
        <dbReference type="ARBA" id="ARBA00022989"/>
    </source>
</evidence>
<evidence type="ECO:0000313" key="7">
    <source>
        <dbReference type="Proteomes" id="UP001295684"/>
    </source>
</evidence>
<feature type="transmembrane region" description="Helical" evidence="5">
    <location>
        <begin position="133"/>
        <end position="150"/>
    </location>
</feature>
<proteinExistence type="predicted"/>
<dbReference type="PANTHER" id="PTHR13146:SF0">
    <property type="entry name" value="SOLUTE CARRIER FAMILY 35 MEMBER F6"/>
    <property type="match status" value="1"/>
</dbReference>
<accession>A0AAD1UGV5</accession>
<gene>
    <name evidence="6" type="ORF">ECRASSUSDP1_LOCUS10441</name>
</gene>
<dbReference type="InterPro" id="IPR007271">
    <property type="entry name" value="Nuc_sug_transpt"/>
</dbReference>
<sequence length="436" mass="49861">MAERVPKLILYVLMLGMLLAGLLNTTFMNLQNNQEYYNEEMEERIEFRHPFFQTWCMFIGEVICLPIYLFLKYQKSKKYGSAKYHPSAIEAELMGLRLDVNVCWFTIPCVFDIIASTLMFVGLTMIAASVYQMLRGMIVFVATIMSIIFLNKRYYRHHWTALTIVVIGVAIVGASPIIYPDKNNDENASSHPVLGLILVLAGQIFSGFTMVSEEKLFRVFYIHPLQMVGWEGVWGLIIYSVILITLQLIPCPSSTICTYRTIEDTRQAVYELYLDDITFLLGIGSILSISLYNSTNVAVTKFASCVQKATINTSKPALVWIFWLFYPGKGKERFIWPQIIGFTLIVFGTLMYNEIFKIPLLGLDQYTEEKIEPEVVLYNEKSVNLTADTSYSYCRVTLALKKNMDEDSEEISFNRTSNTMVTTNKDNMITIDGYSS</sequence>